<comment type="caution">
    <text evidence="2">The sequence shown here is derived from an EMBL/GenBank/DDBJ whole genome shotgun (WGS) entry which is preliminary data.</text>
</comment>
<sequence>FRCSGDGSTRCSGLVRPWEADKAVLAIEKYIKGKVPSTVKLDVGEPCNRCHVILL</sequence>
<dbReference type="AlphaFoldDB" id="A0A9R1HJA7"/>
<organism evidence="2">
    <name type="scientific">Triticum aestivum</name>
    <name type="common">Wheat</name>
    <dbReference type="NCBI Taxonomy" id="4565"/>
    <lineage>
        <taxon>Eukaryota</taxon>
        <taxon>Viridiplantae</taxon>
        <taxon>Streptophyta</taxon>
        <taxon>Embryophyta</taxon>
        <taxon>Tracheophyta</taxon>
        <taxon>Spermatophyta</taxon>
        <taxon>Magnoliopsida</taxon>
        <taxon>Liliopsida</taxon>
        <taxon>Poales</taxon>
        <taxon>Poaceae</taxon>
        <taxon>BOP clade</taxon>
        <taxon>Pooideae</taxon>
        <taxon>Triticodae</taxon>
        <taxon>Triticeae</taxon>
        <taxon>Triticinae</taxon>
        <taxon>Triticum</taxon>
    </lineage>
</organism>
<accession>A0A9R1HJA7</accession>
<reference evidence="2" key="2">
    <citation type="submission" date="2020-03" db="EMBL/GenBank/DDBJ databases">
        <title>The second near-complete assembly of the hexaploid bread wheat (Triticum aestivum) genome.</title>
        <authorList>
            <person name="Zimin A.V."/>
            <person name="Puiu D."/>
            <person name="Shumante A."/>
            <person name="Alonge M."/>
            <person name="Salzberg S.L."/>
        </authorList>
    </citation>
    <scope>NUCLEOTIDE SEQUENCE</scope>
    <source>
        <tissue evidence="2">Leaf</tissue>
    </source>
</reference>
<evidence type="ECO:0000259" key="1">
    <source>
        <dbReference type="Pfam" id="PF23622"/>
    </source>
</evidence>
<evidence type="ECO:0000313" key="2">
    <source>
        <dbReference type="EMBL" id="KAF7066524.1"/>
    </source>
</evidence>
<proteinExistence type="predicted"/>
<dbReference type="Proteomes" id="UP000815260">
    <property type="component" value="Chromosome 5B"/>
</dbReference>
<feature type="domain" description="At1g61320/AtMIF1 LRR" evidence="1">
    <location>
        <begin position="2"/>
        <end position="47"/>
    </location>
</feature>
<dbReference type="Pfam" id="PF23622">
    <property type="entry name" value="LRR_At1g61320_AtMIF1"/>
    <property type="match status" value="1"/>
</dbReference>
<feature type="non-terminal residue" evidence="2">
    <location>
        <position position="55"/>
    </location>
</feature>
<gene>
    <name evidence="2" type="ORF">CFC21_072496</name>
</gene>
<dbReference type="EMBL" id="CM022224">
    <property type="protein sequence ID" value="KAF7066524.1"/>
    <property type="molecule type" value="Genomic_DNA"/>
</dbReference>
<protein>
    <recommendedName>
        <fullName evidence="1">At1g61320/AtMIF1 LRR domain-containing protein</fullName>
    </recommendedName>
</protein>
<name>A0A9R1HJA7_WHEAT</name>
<reference evidence="2" key="1">
    <citation type="journal article" date="2017" name="Gigascience">
        <title>The first near-complete assembly of the hexaploid bread wheat genome, Triticum aestivum.</title>
        <authorList>
            <person name="Zimin A.V."/>
            <person name="Puiu D."/>
            <person name="Hall R."/>
            <person name="Kingan S."/>
            <person name="Clavijo B.J."/>
            <person name="Salzberg S.L."/>
        </authorList>
    </citation>
    <scope>NUCLEOTIDE SEQUENCE</scope>
    <source>
        <tissue evidence="2">Leaf</tissue>
    </source>
</reference>
<dbReference type="InterPro" id="IPR055357">
    <property type="entry name" value="LRR_At1g61320_AtMIF1"/>
</dbReference>
<feature type="non-terminal residue" evidence="2">
    <location>
        <position position="1"/>
    </location>
</feature>